<comment type="similarity">
    <text evidence="1">Belongs to the multicopper oxidase family.</text>
</comment>
<evidence type="ECO:0000259" key="7">
    <source>
        <dbReference type="Pfam" id="PF07731"/>
    </source>
</evidence>
<dbReference type="PROSITE" id="PS00080">
    <property type="entry name" value="MULTICOPPER_OXIDASE2"/>
    <property type="match status" value="1"/>
</dbReference>
<dbReference type="PANTHER" id="PTHR11709">
    <property type="entry name" value="MULTI-COPPER OXIDASE"/>
    <property type="match status" value="1"/>
</dbReference>
<comment type="caution">
    <text evidence="8">The sequence shown here is derived from an EMBL/GenBank/DDBJ whole genome shotgun (WGS) entry which is preliminary data.</text>
</comment>
<feature type="region of interest" description="Disordered" evidence="5">
    <location>
        <begin position="420"/>
        <end position="439"/>
    </location>
</feature>
<evidence type="ECO:0000313" key="8">
    <source>
        <dbReference type="EMBL" id="RKU45684.1"/>
    </source>
</evidence>
<keyword evidence="9" id="KW-1185">Reference proteome</keyword>
<dbReference type="Pfam" id="PF07731">
    <property type="entry name" value="Cu-oxidase_2"/>
    <property type="match status" value="1"/>
</dbReference>
<keyword evidence="3" id="KW-0732">Signal</keyword>
<dbReference type="PANTHER" id="PTHR11709:SF361">
    <property type="entry name" value="IRON TRANSPORT MULTICOPPER OXIDASE FET3"/>
    <property type="match status" value="1"/>
</dbReference>
<dbReference type="GO" id="GO:0010106">
    <property type="term" value="P:cellular response to iron ion starvation"/>
    <property type="evidence" value="ECO:0007669"/>
    <property type="project" value="TreeGrafter"/>
</dbReference>
<evidence type="ECO:0000313" key="9">
    <source>
        <dbReference type="Proteomes" id="UP000275385"/>
    </source>
</evidence>
<dbReference type="CDD" id="cd13877">
    <property type="entry name" value="CuRO_2_Fet3p_like"/>
    <property type="match status" value="1"/>
</dbReference>
<dbReference type="InterPro" id="IPR045087">
    <property type="entry name" value="Cu-oxidase_fam"/>
</dbReference>
<dbReference type="InterPro" id="IPR002355">
    <property type="entry name" value="Cu_oxidase_Cu_BS"/>
</dbReference>
<evidence type="ECO:0000256" key="3">
    <source>
        <dbReference type="ARBA" id="ARBA00022729"/>
    </source>
</evidence>
<proteinExistence type="inferred from homology"/>
<dbReference type="OrthoDB" id="2121828at2759"/>
<dbReference type="SUPFAM" id="SSF49503">
    <property type="entry name" value="Cupredoxins"/>
    <property type="match status" value="2"/>
</dbReference>
<name>A0A420YCV9_9PEZI</name>
<dbReference type="GO" id="GO:0033215">
    <property type="term" value="P:reductive iron assimilation"/>
    <property type="evidence" value="ECO:0007669"/>
    <property type="project" value="TreeGrafter"/>
</dbReference>
<dbReference type="InterPro" id="IPR011706">
    <property type="entry name" value="Cu-oxidase_C"/>
</dbReference>
<dbReference type="Pfam" id="PF00394">
    <property type="entry name" value="Cu-oxidase"/>
    <property type="match status" value="1"/>
</dbReference>
<dbReference type="EMBL" id="QVQW01000019">
    <property type="protein sequence ID" value="RKU45684.1"/>
    <property type="molecule type" value="Genomic_DNA"/>
</dbReference>
<feature type="domain" description="Plastocyanin-like" evidence="6">
    <location>
        <begin position="27"/>
        <end position="148"/>
    </location>
</feature>
<dbReference type="InterPro" id="IPR008972">
    <property type="entry name" value="Cupredoxin"/>
</dbReference>
<evidence type="ECO:0000259" key="6">
    <source>
        <dbReference type="Pfam" id="PF00394"/>
    </source>
</evidence>
<dbReference type="AlphaFoldDB" id="A0A420YCV9"/>
<dbReference type="InterPro" id="IPR033138">
    <property type="entry name" value="Cu_oxidase_CS"/>
</dbReference>
<dbReference type="GO" id="GO:0033573">
    <property type="term" value="C:high-affinity iron permease complex"/>
    <property type="evidence" value="ECO:0007669"/>
    <property type="project" value="TreeGrafter"/>
</dbReference>
<organism evidence="8 9">
    <name type="scientific">Coniochaeta pulveracea</name>
    <dbReference type="NCBI Taxonomy" id="177199"/>
    <lineage>
        <taxon>Eukaryota</taxon>
        <taxon>Fungi</taxon>
        <taxon>Dikarya</taxon>
        <taxon>Ascomycota</taxon>
        <taxon>Pezizomycotina</taxon>
        <taxon>Sordariomycetes</taxon>
        <taxon>Sordariomycetidae</taxon>
        <taxon>Coniochaetales</taxon>
        <taxon>Coniochaetaceae</taxon>
        <taxon>Coniochaeta</taxon>
    </lineage>
</organism>
<evidence type="ECO:0000256" key="5">
    <source>
        <dbReference type="SAM" id="MobiDB-lite"/>
    </source>
</evidence>
<evidence type="ECO:0000256" key="4">
    <source>
        <dbReference type="ARBA" id="ARBA00023002"/>
    </source>
</evidence>
<evidence type="ECO:0000256" key="2">
    <source>
        <dbReference type="ARBA" id="ARBA00022723"/>
    </source>
</evidence>
<gene>
    <name evidence="8" type="ORF">DL546_006144</name>
</gene>
<reference evidence="8 9" key="1">
    <citation type="submission" date="2018-08" db="EMBL/GenBank/DDBJ databases">
        <title>Draft genome of the lignicolous fungus Coniochaeta pulveracea.</title>
        <authorList>
            <person name="Borstlap C.J."/>
            <person name="De Witt R.N."/>
            <person name="Botha A."/>
            <person name="Volschenk H."/>
        </authorList>
    </citation>
    <scope>NUCLEOTIDE SEQUENCE [LARGE SCALE GENOMIC DNA]</scope>
    <source>
        <strain evidence="8 9">CAB683</strain>
    </source>
</reference>
<dbReference type="Proteomes" id="UP000275385">
    <property type="component" value="Unassembled WGS sequence"/>
</dbReference>
<evidence type="ECO:0000256" key="1">
    <source>
        <dbReference type="ARBA" id="ARBA00010609"/>
    </source>
</evidence>
<sequence>MGQYPDGLRGPMIVHDTADPYAGKYDEEVVLTVSDWYHDQSLTLIRNMLVPGGAPIPPFPQSAIVNEGGDGHIDFVKGKTYRIRLISFAAFASTFVHFDSHTMSIIMIDGSYVKNESTYQLRVSPAQRYDFLITASDRDKRNYPFLVALDINRDYANDAAPAYPNNFTGQLVMDKAGAFTTDVVSSFSPQDDSKLVPYDGAAGYGPVTQTLTMNFAFCTDANNIPRACINGQPNIPQKVPTLYTAATTGNSNSNPVIYGDVNPFIVSHNAIVDIVINNQDNAGHPFHFHGHQFQIMSRPKSGTGNYPGRTGGFSPKPPRRDVVHVNANSYAVLRFKADNPGVFLFHCHIEWHVEMGLTATIIEAPELLAGKTFPADHLHNCDLLKIPTAGNAAGNTVDYTDTTGFQTVPDAQYNGAMYIPPATNGSSSRRHTRDFELEM</sequence>
<accession>A0A420YCV9</accession>
<protein>
    <recommendedName>
        <fullName evidence="10">Ferroxidase fet3</fullName>
    </recommendedName>
</protein>
<feature type="domain" description="Plastocyanin-like" evidence="7">
    <location>
        <begin position="235"/>
        <end position="365"/>
    </location>
</feature>
<dbReference type="FunFam" id="2.60.40.420:FF:000071">
    <property type="entry name" value="Conidial pigment biosynthesis oxidase Abr1/brown 1"/>
    <property type="match status" value="1"/>
</dbReference>
<dbReference type="PROSITE" id="PS00079">
    <property type="entry name" value="MULTICOPPER_OXIDASE1"/>
    <property type="match status" value="1"/>
</dbReference>
<evidence type="ECO:0008006" key="10">
    <source>
        <dbReference type="Google" id="ProtNLM"/>
    </source>
</evidence>
<dbReference type="InterPro" id="IPR044130">
    <property type="entry name" value="CuRO_2_Fet3-like"/>
</dbReference>
<keyword evidence="2" id="KW-0479">Metal-binding</keyword>
<dbReference type="Gene3D" id="2.60.40.420">
    <property type="entry name" value="Cupredoxins - blue copper proteins"/>
    <property type="match status" value="2"/>
</dbReference>
<keyword evidence="4" id="KW-0560">Oxidoreductase</keyword>
<dbReference type="GO" id="GO:0004322">
    <property type="term" value="F:ferroxidase activity"/>
    <property type="evidence" value="ECO:0007669"/>
    <property type="project" value="TreeGrafter"/>
</dbReference>
<dbReference type="InterPro" id="IPR001117">
    <property type="entry name" value="Cu-oxidase_2nd"/>
</dbReference>
<dbReference type="GO" id="GO:0005507">
    <property type="term" value="F:copper ion binding"/>
    <property type="evidence" value="ECO:0007669"/>
    <property type="project" value="InterPro"/>
</dbReference>
<dbReference type="STRING" id="177199.A0A420YCV9"/>